<gene>
    <name evidence="1" type="ORF">H9C73_14630</name>
</gene>
<reference evidence="1 2" key="1">
    <citation type="submission" date="2020-09" db="EMBL/GenBank/DDBJ databases">
        <authorList>
            <person name="Tanuku N.R.S."/>
        </authorList>
    </citation>
    <scope>NUCLEOTIDE SEQUENCE [LARGE SCALE GENOMIC DNA]</scope>
    <source>
        <strain evidence="1 2">AK62</strain>
    </source>
</reference>
<organism evidence="1 2">
    <name type="scientific">Marinobacterium alkalitolerans</name>
    <dbReference type="NCBI Taxonomy" id="1542925"/>
    <lineage>
        <taxon>Bacteria</taxon>
        <taxon>Pseudomonadati</taxon>
        <taxon>Pseudomonadota</taxon>
        <taxon>Gammaproteobacteria</taxon>
        <taxon>Oceanospirillales</taxon>
        <taxon>Oceanospirillaceae</taxon>
        <taxon>Marinobacterium</taxon>
    </lineage>
</organism>
<sequence>MKSITQPDLGCQPINLNDPASVIRWCSHFDCDEACLRKSVLYAGTSADMIRKYLTCRCVTHPECGTCDVRCQKDSG</sequence>
<dbReference type="Proteomes" id="UP000810171">
    <property type="component" value="Unassembled WGS sequence"/>
</dbReference>
<dbReference type="EMBL" id="JACVEW010000030">
    <property type="protein sequence ID" value="MBP0049966.1"/>
    <property type="molecule type" value="Genomic_DNA"/>
</dbReference>
<protein>
    <submittedName>
        <fullName evidence="1">DUF3606 domain-containing protein</fullName>
    </submittedName>
</protein>
<evidence type="ECO:0000313" key="1">
    <source>
        <dbReference type="EMBL" id="MBP0049966.1"/>
    </source>
</evidence>
<dbReference type="Pfam" id="PF12244">
    <property type="entry name" value="DUF3606"/>
    <property type="match status" value="1"/>
</dbReference>
<comment type="caution">
    <text evidence="1">The sequence shown here is derived from an EMBL/GenBank/DDBJ whole genome shotgun (WGS) entry which is preliminary data.</text>
</comment>
<dbReference type="InterPro" id="IPR022037">
    <property type="entry name" value="DUF3606"/>
</dbReference>
<dbReference type="RefSeq" id="WP_209288651.1">
    <property type="nucleotide sequence ID" value="NZ_JACVEW010000030.1"/>
</dbReference>
<proteinExistence type="predicted"/>
<name>A0ABS3ZED5_9GAMM</name>
<keyword evidence="2" id="KW-1185">Reference proteome</keyword>
<evidence type="ECO:0000313" key="2">
    <source>
        <dbReference type="Proteomes" id="UP000810171"/>
    </source>
</evidence>
<accession>A0ABS3ZED5</accession>